<gene>
    <name evidence="1" type="ORF">G3T36_17115</name>
</gene>
<evidence type="ECO:0000313" key="2">
    <source>
        <dbReference type="Proteomes" id="UP000474967"/>
    </source>
</evidence>
<dbReference type="RefSeq" id="WP_163290748.1">
    <property type="nucleotide sequence ID" value="NZ_JAAGWY010000004.1"/>
</dbReference>
<dbReference type="AlphaFoldDB" id="A0A6L9Y1L5"/>
<dbReference type="Proteomes" id="UP000474967">
    <property type="component" value="Unassembled WGS sequence"/>
</dbReference>
<proteinExistence type="predicted"/>
<reference evidence="1 2" key="1">
    <citation type="journal article" date="2014" name="J. Microbiol.">
        <title>Diaminobutyricibacter tongyongensis gen. nov., sp. nov. and Homoserinibacter gongjuensis gen. nov., sp. nov. belong to the family Microbacteriaceae.</title>
        <authorList>
            <person name="Kim S.J."/>
            <person name="Ahn J.H."/>
            <person name="Weon H.Y."/>
            <person name="Hamada M."/>
            <person name="Suzuki K."/>
            <person name="Kwon S.W."/>
        </authorList>
    </citation>
    <scope>NUCLEOTIDE SEQUENCE [LARGE SCALE GENOMIC DNA]</scope>
    <source>
        <strain evidence="1 2">NBRC 108724</strain>
    </source>
</reference>
<keyword evidence="2" id="KW-1185">Reference proteome</keyword>
<name>A0A6L9Y1L5_9MICO</name>
<evidence type="ECO:0000313" key="1">
    <source>
        <dbReference type="EMBL" id="NEN07581.1"/>
    </source>
</evidence>
<sequence>MTSDDETPTAIDDALMPRLRVIEDQPLSTRAEAYAQVHDELQKLLEGGDVPRTHG</sequence>
<protein>
    <submittedName>
        <fullName evidence="1">Uncharacterized protein</fullName>
    </submittedName>
</protein>
<accession>A0A6L9Y1L5</accession>
<organism evidence="1 2">
    <name type="scientific">Leifsonia tongyongensis</name>
    <dbReference type="NCBI Taxonomy" id="1268043"/>
    <lineage>
        <taxon>Bacteria</taxon>
        <taxon>Bacillati</taxon>
        <taxon>Actinomycetota</taxon>
        <taxon>Actinomycetes</taxon>
        <taxon>Micrococcales</taxon>
        <taxon>Microbacteriaceae</taxon>
        <taxon>Leifsonia</taxon>
    </lineage>
</organism>
<comment type="caution">
    <text evidence="1">The sequence shown here is derived from an EMBL/GenBank/DDBJ whole genome shotgun (WGS) entry which is preliminary data.</text>
</comment>
<dbReference type="EMBL" id="JAAGWY010000004">
    <property type="protein sequence ID" value="NEN07581.1"/>
    <property type="molecule type" value="Genomic_DNA"/>
</dbReference>